<dbReference type="GO" id="GO:0030151">
    <property type="term" value="F:molybdenum ion binding"/>
    <property type="evidence" value="ECO:0007669"/>
    <property type="project" value="InterPro"/>
</dbReference>
<comment type="caution">
    <text evidence="2">The sequence shown here is derived from an EMBL/GenBank/DDBJ whole genome shotgun (WGS) entry which is preliminary data.</text>
</comment>
<dbReference type="Pfam" id="PF03476">
    <property type="entry name" value="MOSC_N"/>
    <property type="match status" value="1"/>
</dbReference>
<dbReference type="InterPro" id="IPR011037">
    <property type="entry name" value="Pyrv_Knase-like_insert_dom_sf"/>
</dbReference>
<dbReference type="OrthoDB" id="9793178at2"/>
<dbReference type="PANTHER" id="PTHR36930">
    <property type="entry name" value="METAL-SULFUR CLUSTER BIOSYNTHESIS PROTEINS YUAD-RELATED"/>
    <property type="match status" value="1"/>
</dbReference>
<dbReference type="SUPFAM" id="SSF50800">
    <property type="entry name" value="PK beta-barrel domain-like"/>
    <property type="match status" value="1"/>
</dbReference>
<evidence type="ECO:0000313" key="2">
    <source>
        <dbReference type="EMBL" id="PKW14701.1"/>
    </source>
</evidence>
<sequence>MAHGSVTELSRWPVKSLRGERVDTARFDDRGMAGDRAYALLDERATRAGNVLTVRQNPTMLSWAASYGDVADPTEPPTLRGPDGVDWTWTDPKLADVLADSLDIPLSLRAADGQQDRGPTVLVTFEASRAALSDELGADVDLRRFRTNLHVTAGLPAFAEEDWAPGTTLTAGEVELAVTGDNAGPCIRCAVPSWDADGRERWRDLQTHLIGCHDNKFGVIMRVTKPGEIRLGDAVLQEP</sequence>
<gene>
    <name evidence="2" type="ORF">A8926_2337</name>
</gene>
<dbReference type="EMBL" id="PJNB01000001">
    <property type="protein sequence ID" value="PKW14701.1"/>
    <property type="molecule type" value="Genomic_DNA"/>
</dbReference>
<dbReference type="PANTHER" id="PTHR36930:SF1">
    <property type="entry name" value="MOSC DOMAIN-CONTAINING PROTEIN"/>
    <property type="match status" value="1"/>
</dbReference>
<dbReference type="RefSeq" id="WP_010693666.1">
    <property type="nucleotide sequence ID" value="NZ_CP061007.1"/>
</dbReference>
<keyword evidence="3" id="KW-1185">Reference proteome</keyword>
<dbReference type="Pfam" id="PF03473">
    <property type="entry name" value="MOSC"/>
    <property type="match status" value="1"/>
</dbReference>
<dbReference type="InterPro" id="IPR005303">
    <property type="entry name" value="MOCOS_middle"/>
</dbReference>
<dbReference type="InterPro" id="IPR005302">
    <property type="entry name" value="MoCF_Sase_C"/>
</dbReference>
<dbReference type="PROSITE" id="PS51340">
    <property type="entry name" value="MOSC"/>
    <property type="match status" value="1"/>
</dbReference>
<feature type="domain" description="MOSC" evidence="1">
    <location>
        <begin position="72"/>
        <end position="238"/>
    </location>
</feature>
<proteinExistence type="predicted"/>
<dbReference type="GO" id="GO:0030170">
    <property type="term" value="F:pyridoxal phosphate binding"/>
    <property type="evidence" value="ECO:0007669"/>
    <property type="project" value="InterPro"/>
</dbReference>
<dbReference type="Proteomes" id="UP000233786">
    <property type="component" value="Unassembled WGS sequence"/>
</dbReference>
<dbReference type="Gene3D" id="2.40.33.20">
    <property type="entry name" value="PK beta-barrel domain-like"/>
    <property type="match status" value="1"/>
</dbReference>
<organism evidence="2 3">
    <name type="scientific">Saccharopolyspora spinosa</name>
    <dbReference type="NCBI Taxonomy" id="60894"/>
    <lineage>
        <taxon>Bacteria</taxon>
        <taxon>Bacillati</taxon>
        <taxon>Actinomycetota</taxon>
        <taxon>Actinomycetes</taxon>
        <taxon>Pseudonocardiales</taxon>
        <taxon>Pseudonocardiaceae</taxon>
        <taxon>Saccharopolyspora</taxon>
    </lineage>
</organism>
<dbReference type="GO" id="GO:0003824">
    <property type="term" value="F:catalytic activity"/>
    <property type="evidence" value="ECO:0007669"/>
    <property type="project" value="InterPro"/>
</dbReference>
<accession>A0A2N3XVQ7</accession>
<protein>
    <recommendedName>
        <fullName evidence="1">MOSC domain-containing protein</fullName>
    </recommendedName>
</protein>
<name>A0A2N3XVQ7_SACSN</name>
<dbReference type="AlphaFoldDB" id="A0A2N3XVQ7"/>
<evidence type="ECO:0000313" key="3">
    <source>
        <dbReference type="Proteomes" id="UP000233786"/>
    </source>
</evidence>
<reference evidence="2" key="1">
    <citation type="submission" date="2017-12" db="EMBL/GenBank/DDBJ databases">
        <title>Sequencing the genomes of 1000 Actinobacteria strains.</title>
        <authorList>
            <person name="Klenk H.-P."/>
        </authorList>
    </citation>
    <scope>NUCLEOTIDE SEQUENCE [LARGE SCALE GENOMIC DNA]</scope>
    <source>
        <strain evidence="2">DSM 44228</strain>
    </source>
</reference>
<dbReference type="STRING" id="994479.GCA_000194155_01740"/>
<dbReference type="InterPro" id="IPR052716">
    <property type="entry name" value="MOSC_domain"/>
</dbReference>
<evidence type="ECO:0000259" key="1">
    <source>
        <dbReference type="PROSITE" id="PS51340"/>
    </source>
</evidence>